<gene>
    <name evidence="1" type="ORF">OXX778_LOCUS23109</name>
</gene>
<evidence type="ECO:0000313" key="2">
    <source>
        <dbReference type="Proteomes" id="UP000663879"/>
    </source>
</evidence>
<accession>A0A814SEV7</accession>
<keyword evidence="2" id="KW-1185">Reference proteome</keyword>
<dbReference type="EMBL" id="CAJNOC010011185">
    <property type="protein sequence ID" value="CAF1146288.1"/>
    <property type="molecule type" value="Genomic_DNA"/>
</dbReference>
<organism evidence="1 2">
    <name type="scientific">Brachionus calyciflorus</name>
    <dbReference type="NCBI Taxonomy" id="104777"/>
    <lineage>
        <taxon>Eukaryota</taxon>
        <taxon>Metazoa</taxon>
        <taxon>Spiralia</taxon>
        <taxon>Gnathifera</taxon>
        <taxon>Rotifera</taxon>
        <taxon>Eurotatoria</taxon>
        <taxon>Monogononta</taxon>
        <taxon>Pseudotrocha</taxon>
        <taxon>Ploima</taxon>
        <taxon>Brachionidae</taxon>
        <taxon>Brachionus</taxon>
    </lineage>
</organism>
<feature type="non-terminal residue" evidence="1">
    <location>
        <position position="1"/>
    </location>
</feature>
<reference evidence="1" key="1">
    <citation type="submission" date="2021-02" db="EMBL/GenBank/DDBJ databases">
        <authorList>
            <person name="Nowell W R."/>
        </authorList>
    </citation>
    <scope>NUCLEOTIDE SEQUENCE</scope>
    <source>
        <strain evidence="1">Ploen Becks lab</strain>
    </source>
</reference>
<dbReference type="Proteomes" id="UP000663879">
    <property type="component" value="Unassembled WGS sequence"/>
</dbReference>
<name>A0A814SEV7_9BILA</name>
<sequence>NAIASKAANLISSNDKHLFMPIIHI</sequence>
<comment type="caution">
    <text evidence="1">The sequence shown here is derived from an EMBL/GenBank/DDBJ whole genome shotgun (WGS) entry which is preliminary data.</text>
</comment>
<evidence type="ECO:0000313" key="1">
    <source>
        <dbReference type="EMBL" id="CAF1146288.1"/>
    </source>
</evidence>
<proteinExistence type="predicted"/>
<dbReference type="AlphaFoldDB" id="A0A814SEV7"/>
<protein>
    <submittedName>
        <fullName evidence="1">Uncharacterized protein</fullName>
    </submittedName>
</protein>
<feature type="non-terminal residue" evidence="1">
    <location>
        <position position="25"/>
    </location>
</feature>